<reference evidence="3" key="1">
    <citation type="submission" date="2020-04" db="EMBL/GenBank/DDBJ databases">
        <title>Deep metagenomics examines the oral microbiome during advanced dental caries in children, revealing novel taxa and co-occurrences with host molecules.</title>
        <authorList>
            <person name="Baker J.L."/>
            <person name="Morton J.T."/>
            <person name="Dinis M."/>
            <person name="Alvarez R."/>
            <person name="Tran N.C."/>
            <person name="Knight R."/>
            <person name="Edlund A."/>
        </authorList>
    </citation>
    <scope>NUCLEOTIDE SEQUENCE</scope>
    <source>
        <strain evidence="3">JCVI_39_bin.18</strain>
    </source>
</reference>
<name>A0A930KTE2_9MICC</name>
<dbReference type="RefSeq" id="WP_303943869.1">
    <property type="nucleotide sequence ID" value="NZ_JABZXO010000002.1"/>
</dbReference>
<feature type="region of interest" description="Disordered" evidence="1">
    <location>
        <begin position="34"/>
        <end position="77"/>
    </location>
</feature>
<accession>A0A930KTE2</accession>
<sequence>MTKNNLMNASRRTALKVAGASAALVAGGVSAAEAATRSGGKRARMTPVTQRPGGQRGGQRGQHGGGQHSGGQNGGAASSALVQVPMRYNESCIRLELKVANGVQAVSMQSQPARTVAFRNLPTRLSIINEGNSTLPVGTRLMVRARAQDPKTGLLLNPAVTLRVTSGQAVLPSGSLGASALVAPVDALNLDAVRRSEQTGQAGAGSENVLELRTAIPRGHRLDVQLNYQVASGVAGSALKQVHVSAVLDMAAAGLSSSFYEVQSPAVVASLN</sequence>
<dbReference type="PROSITE" id="PS51318">
    <property type="entry name" value="TAT"/>
    <property type="match status" value="1"/>
</dbReference>
<organism evidence="3 4">
    <name type="scientific">Rothia mucilaginosa</name>
    <dbReference type="NCBI Taxonomy" id="43675"/>
    <lineage>
        <taxon>Bacteria</taxon>
        <taxon>Bacillati</taxon>
        <taxon>Actinomycetota</taxon>
        <taxon>Actinomycetes</taxon>
        <taxon>Micrococcales</taxon>
        <taxon>Micrococcaceae</taxon>
        <taxon>Rothia</taxon>
    </lineage>
</organism>
<feature type="chain" id="PRO_5038024794" evidence="2">
    <location>
        <begin position="32"/>
        <end position="272"/>
    </location>
</feature>
<proteinExistence type="predicted"/>
<protein>
    <submittedName>
        <fullName evidence="3">Transcriptional initiation protein Tat</fullName>
    </submittedName>
</protein>
<dbReference type="EMBL" id="JABZXO010000002">
    <property type="protein sequence ID" value="MBF1656645.1"/>
    <property type="molecule type" value="Genomic_DNA"/>
</dbReference>
<evidence type="ECO:0000313" key="3">
    <source>
        <dbReference type="EMBL" id="MBF1656645.1"/>
    </source>
</evidence>
<keyword evidence="2" id="KW-0732">Signal</keyword>
<dbReference type="InterPro" id="IPR006311">
    <property type="entry name" value="TAT_signal"/>
</dbReference>
<gene>
    <name evidence="3" type="ORF">HXO61_01720</name>
</gene>
<dbReference type="Proteomes" id="UP000770330">
    <property type="component" value="Unassembled WGS sequence"/>
</dbReference>
<evidence type="ECO:0000256" key="1">
    <source>
        <dbReference type="SAM" id="MobiDB-lite"/>
    </source>
</evidence>
<feature type="compositionally biased region" description="Gly residues" evidence="1">
    <location>
        <begin position="54"/>
        <end position="74"/>
    </location>
</feature>
<evidence type="ECO:0000313" key="4">
    <source>
        <dbReference type="Proteomes" id="UP000770330"/>
    </source>
</evidence>
<comment type="caution">
    <text evidence="3">The sequence shown here is derived from an EMBL/GenBank/DDBJ whole genome shotgun (WGS) entry which is preliminary data.</text>
</comment>
<feature type="signal peptide" evidence="2">
    <location>
        <begin position="1"/>
        <end position="31"/>
    </location>
</feature>
<dbReference type="AlphaFoldDB" id="A0A930KTE2"/>
<evidence type="ECO:0000256" key="2">
    <source>
        <dbReference type="SAM" id="SignalP"/>
    </source>
</evidence>